<dbReference type="GO" id="GO:0006508">
    <property type="term" value="P:proteolysis"/>
    <property type="evidence" value="ECO:0007669"/>
    <property type="project" value="UniProtKB-KW"/>
</dbReference>
<keyword evidence="2 5" id="KW-0645">Protease</keyword>
<dbReference type="InterPro" id="IPR054613">
    <property type="entry name" value="Peptidase_S78_dom"/>
</dbReference>
<feature type="domain" description="Prohead serine protease" evidence="4">
    <location>
        <begin position="71"/>
        <end position="184"/>
    </location>
</feature>
<keyword evidence="3" id="KW-0378">Hydrolase</keyword>
<name>A0A1M7LVA7_9FIRM</name>
<evidence type="ECO:0000256" key="1">
    <source>
        <dbReference type="ARBA" id="ARBA00022612"/>
    </source>
</evidence>
<reference evidence="5 6" key="1">
    <citation type="submission" date="2016-11" db="EMBL/GenBank/DDBJ databases">
        <authorList>
            <person name="Jaros S."/>
            <person name="Januszkiewicz K."/>
            <person name="Wedrychowicz H."/>
        </authorList>
    </citation>
    <scope>NUCLEOTIDE SEQUENCE [LARGE SCALE GENOMIC DNA]</scope>
    <source>
        <strain evidence="5 6">DSM 15930</strain>
    </source>
</reference>
<sequence length="202" mass="22903">MGKTMKKVKETDNLIREISVNAIRALGEEESSRKFELSFSSEEPYERWFGVEILDHSDGCIDLTRLSEIGCVLFNHNRDVVIAKINKVWTKDKRGYAEIEFDTDEQSEVIYQKVKSGTLKGVSIGYRICSTEEVAVNQVSQDARFKGPCTIAKRWFPYEISIVSVPADSTVGVGRDLEEIEDTDKRSLSYYEAIVQVNSNSI</sequence>
<accession>A0A1M7LVA7</accession>
<keyword evidence="1" id="KW-1188">Viral release from host cell</keyword>
<evidence type="ECO:0000256" key="3">
    <source>
        <dbReference type="ARBA" id="ARBA00022801"/>
    </source>
</evidence>
<keyword evidence="6" id="KW-1185">Reference proteome</keyword>
<dbReference type="Proteomes" id="UP000184038">
    <property type="component" value="Unassembled WGS sequence"/>
</dbReference>
<evidence type="ECO:0000313" key="5">
    <source>
        <dbReference type="EMBL" id="SHM81689.1"/>
    </source>
</evidence>
<dbReference type="EMBL" id="FRCP01000018">
    <property type="protein sequence ID" value="SHM81689.1"/>
    <property type="molecule type" value="Genomic_DNA"/>
</dbReference>
<dbReference type="RefSeq" id="WP_308743586.1">
    <property type="nucleotide sequence ID" value="NZ_FRCP01000018.1"/>
</dbReference>
<evidence type="ECO:0000313" key="6">
    <source>
        <dbReference type="Proteomes" id="UP000184038"/>
    </source>
</evidence>
<proteinExistence type="predicted"/>
<evidence type="ECO:0000259" key="4">
    <source>
        <dbReference type="Pfam" id="PF04586"/>
    </source>
</evidence>
<organism evidence="5 6">
    <name type="scientific">Anaerosporobacter mobilis DSM 15930</name>
    <dbReference type="NCBI Taxonomy" id="1120996"/>
    <lineage>
        <taxon>Bacteria</taxon>
        <taxon>Bacillati</taxon>
        <taxon>Bacillota</taxon>
        <taxon>Clostridia</taxon>
        <taxon>Lachnospirales</taxon>
        <taxon>Lachnospiraceae</taxon>
        <taxon>Anaerosporobacter</taxon>
    </lineage>
</organism>
<dbReference type="STRING" id="1120996.SAMN02746066_03400"/>
<protein>
    <submittedName>
        <fullName evidence="5">Phage prohead protease, HK97 family</fullName>
    </submittedName>
</protein>
<evidence type="ECO:0000256" key="2">
    <source>
        <dbReference type="ARBA" id="ARBA00022670"/>
    </source>
</evidence>
<gene>
    <name evidence="5" type="ORF">SAMN02746066_03400</name>
</gene>
<dbReference type="GO" id="GO:0008233">
    <property type="term" value="F:peptidase activity"/>
    <property type="evidence" value="ECO:0007669"/>
    <property type="project" value="UniProtKB-KW"/>
</dbReference>
<dbReference type="Pfam" id="PF04586">
    <property type="entry name" value="Peptidase_S78"/>
    <property type="match status" value="1"/>
</dbReference>
<dbReference type="AlphaFoldDB" id="A0A1M7LVA7"/>